<dbReference type="PROSITE" id="PS51471">
    <property type="entry name" value="FE2OG_OXY"/>
    <property type="match status" value="1"/>
</dbReference>
<dbReference type="Pfam" id="PF13532">
    <property type="entry name" value="2OG-FeII_Oxy_2"/>
    <property type="match status" value="1"/>
</dbReference>
<dbReference type="PANTHER" id="PTHR31212">
    <property type="entry name" value="ALPHA-KETOGLUTARATE-DEPENDENT DIOXYGENASE ALKB HOMOLOG 3"/>
    <property type="match status" value="1"/>
</dbReference>
<keyword evidence="2" id="KW-0472">Membrane</keyword>
<dbReference type="AlphaFoldDB" id="A0A812NTL8"/>
<name>A0A812NTL8_9DINO</name>
<dbReference type="InterPro" id="IPR005123">
    <property type="entry name" value="Oxoglu/Fe-dep_dioxygenase_dom"/>
</dbReference>
<dbReference type="Gene3D" id="2.60.120.590">
    <property type="entry name" value="Alpha-ketoglutarate-dependent dioxygenase AlkB-like"/>
    <property type="match status" value="1"/>
</dbReference>
<feature type="compositionally biased region" description="Polar residues" evidence="1">
    <location>
        <begin position="618"/>
        <end position="627"/>
    </location>
</feature>
<dbReference type="EMBL" id="CAJNDS010002091">
    <property type="protein sequence ID" value="CAE7320130.1"/>
    <property type="molecule type" value="Genomic_DNA"/>
</dbReference>
<dbReference type="PANTHER" id="PTHR31212:SF5">
    <property type="entry name" value="ISOCHORISMATASE FAMILY PROTEIN FAMILY (AFU_ORTHOLOGUE AFUA_3G14500)"/>
    <property type="match status" value="1"/>
</dbReference>
<evidence type="ECO:0000256" key="1">
    <source>
        <dbReference type="SAM" id="MobiDB-lite"/>
    </source>
</evidence>
<dbReference type="Proteomes" id="UP000604046">
    <property type="component" value="Unassembled WGS sequence"/>
</dbReference>
<evidence type="ECO:0000313" key="4">
    <source>
        <dbReference type="EMBL" id="CAE7320130.1"/>
    </source>
</evidence>
<evidence type="ECO:0000256" key="2">
    <source>
        <dbReference type="SAM" id="Phobius"/>
    </source>
</evidence>
<keyword evidence="2" id="KW-0812">Transmembrane</keyword>
<dbReference type="GO" id="GO:0051213">
    <property type="term" value="F:dioxygenase activity"/>
    <property type="evidence" value="ECO:0007669"/>
    <property type="project" value="InterPro"/>
</dbReference>
<feature type="transmembrane region" description="Helical" evidence="2">
    <location>
        <begin position="371"/>
        <end position="393"/>
    </location>
</feature>
<dbReference type="InterPro" id="IPR037151">
    <property type="entry name" value="AlkB-like_sf"/>
</dbReference>
<proteinExistence type="predicted"/>
<dbReference type="InterPro" id="IPR032854">
    <property type="entry name" value="ALKBH3"/>
</dbReference>
<dbReference type="OrthoDB" id="446963at2759"/>
<evidence type="ECO:0000313" key="5">
    <source>
        <dbReference type="Proteomes" id="UP000604046"/>
    </source>
</evidence>
<sequence length="780" mass="85690">MALVLPSERRIDGLGTGDTSLLLDFLPTDAAADLLAALVPSADFDVRPDDEIQWQKMEYYGMPVPRLVCIQGERQEDGSMPVYRHPVDEQPPIFEFTPTVQRVVEAARAQFGVPFNHALIQLYRSGDDSINVHSDKTLDIAHGTPILNVSLGASREFLIRSKEKVTCGTWAALRQSVVLPHNSALAFGLDTNRVCTHQIMPDRRPDGQRRSDETAFGGVRVSLTLRVVATFQRPDGSLYGQGARQKTAVAKASSAPAASPEEGQRMAEAFRRENVDPCFDWAAYYGEGFDILAPSYTQPARTMSSFSETQMSLADLLAFLWELVVLAHKTALGMLWVQTTHRPALGLQLALAVCASHFTLSLAVQPYRHQGLNVLEACFAFLNVLCVLMSMQMEYFGSNPTFENIVFGLVFAYGTLGVVVFVAWSFFFAWEKTFQETYYVMMSGDCLAQSGKEFSGDDSVKPAAGSMAELRSIPMLTRVVQSCDDLTPSEPRQARWCFNIKAPDALPTARARHGTTHERLDLALEQAMAVTVRTPELLMRILEAEGSEVSFAGFASLGLPRGMAPGCLRRGGDLRGRIRVTVPCADQKLLRTTLRQLGAFSARCSEHPRSDDDEGSKRISTVSSTSAGVDPASFEEATKSRISTASRPSRVSRVSASWPPPSAESAYALEALPRPAKIAGRWVPAGAVLDQIRYVPPGTSIDEAPTEFAETFLARLSRKRFGKGGVLRDSRGELVLEFQRPDDPLDLHTELCELLLSRNEVPGDRAESTLDSPTQRATRM</sequence>
<dbReference type="InterPro" id="IPR027450">
    <property type="entry name" value="AlkB-like"/>
</dbReference>
<keyword evidence="2" id="KW-1133">Transmembrane helix</keyword>
<organism evidence="4 5">
    <name type="scientific">Symbiodinium natans</name>
    <dbReference type="NCBI Taxonomy" id="878477"/>
    <lineage>
        <taxon>Eukaryota</taxon>
        <taxon>Sar</taxon>
        <taxon>Alveolata</taxon>
        <taxon>Dinophyceae</taxon>
        <taxon>Suessiales</taxon>
        <taxon>Symbiodiniaceae</taxon>
        <taxon>Symbiodinium</taxon>
    </lineage>
</organism>
<feature type="transmembrane region" description="Helical" evidence="2">
    <location>
        <begin position="343"/>
        <end position="364"/>
    </location>
</feature>
<reference evidence="4" key="1">
    <citation type="submission" date="2021-02" db="EMBL/GenBank/DDBJ databases">
        <authorList>
            <person name="Dougan E. K."/>
            <person name="Rhodes N."/>
            <person name="Thang M."/>
            <person name="Chan C."/>
        </authorList>
    </citation>
    <scope>NUCLEOTIDE SEQUENCE</scope>
</reference>
<keyword evidence="5" id="KW-1185">Reference proteome</keyword>
<comment type="caution">
    <text evidence="4">The sequence shown here is derived from an EMBL/GenBank/DDBJ whole genome shotgun (WGS) entry which is preliminary data.</text>
</comment>
<feature type="region of interest" description="Disordered" evidence="1">
    <location>
        <begin position="603"/>
        <end position="657"/>
    </location>
</feature>
<dbReference type="SUPFAM" id="SSF51197">
    <property type="entry name" value="Clavaminate synthase-like"/>
    <property type="match status" value="1"/>
</dbReference>
<dbReference type="GO" id="GO:0006307">
    <property type="term" value="P:DNA alkylation repair"/>
    <property type="evidence" value="ECO:0007669"/>
    <property type="project" value="InterPro"/>
</dbReference>
<gene>
    <name evidence="4" type="primary">ALKBH2</name>
    <name evidence="4" type="ORF">SNAT2548_LOCUS16778</name>
</gene>
<feature type="domain" description="Fe2OG dioxygenase" evidence="3">
    <location>
        <begin position="114"/>
        <end position="229"/>
    </location>
</feature>
<evidence type="ECO:0000259" key="3">
    <source>
        <dbReference type="PROSITE" id="PS51471"/>
    </source>
</evidence>
<feature type="compositionally biased region" description="Low complexity" evidence="1">
    <location>
        <begin position="645"/>
        <end position="657"/>
    </location>
</feature>
<accession>A0A812NTL8</accession>
<feature type="transmembrane region" description="Helical" evidence="2">
    <location>
        <begin position="405"/>
        <end position="430"/>
    </location>
</feature>
<protein>
    <submittedName>
        <fullName evidence="4">ALKBH2 protein</fullName>
    </submittedName>
</protein>